<evidence type="ECO:0000313" key="2">
    <source>
        <dbReference type="Proteomes" id="UP000685013"/>
    </source>
</evidence>
<keyword evidence="1" id="KW-0808">Transferase</keyword>
<protein>
    <submittedName>
        <fullName evidence="1">D-ribulose kinase</fullName>
    </submittedName>
</protein>
<dbReference type="GO" id="GO:0016301">
    <property type="term" value="F:kinase activity"/>
    <property type="evidence" value="ECO:0007669"/>
    <property type="project" value="UniProtKB-KW"/>
</dbReference>
<accession>A0AAV6NYL9</accession>
<keyword evidence="2" id="KW-1185">Reference proteome</keyword>
<comment type="caution">
    <text evidence="1">The sequence shown here is derived from an EMBL/GenBank/DDBJ whole genome shotgun (WGS) entry which is preliminary data.</text>
</comment>
<dbReference type="AlphaFoldDB" id="A0AAV6NYL9"/>
<name>A0AAV6NYL9_9ROSI</name>
<keyword evidence="1" id="KW-0418">Kinase</keyword>
<feature type="non-terminal residue" evidence="1">
    <location>
        <position position="1"/>
    </location>
</feature>
<dbReference type="Proteomes" id="UP000685013">
    <property type="component" value="Chromosome 2"/>
</dbReference>
<organism evidence="1 2">
    <name type="scientific">Cucurbita argyrosperma subsp. sororia</name>
    <dbReference type="NCBI Taxonomy" id="37648"/>
    <lineage>
        <taxon>Eukaryota</taxon>
        <taxon>Viridiplantae</taxon>
        <taxon>Streptophyta</taxon>
        <taxon>Embryophyta</taxon>
        <taxon>Tracheophyta</taxon>
        <taxon>Spermatophyta</taxon>
        <taxon>Magnoliopsida</taxon>
        <taxon>eudicotyledons</taxon>
        <taxon>Gunneridae</taxon>
        <taxon>Pentapetalae</taxon>
        <taxon>rosids</taxon>
        <taxon>fabids</taxon>
        <taxon>Cucurbitales</taxon>
        <taxon>Cucurbitaceae</taxon>
        <taxon>Cucurbiteae</taxon>
        <taxon>Cucurbita</taxon>
    </lineage>
</organism>
<sequence>MSVETDVVPSLGMDFVCSASSTLCKLGSLWNSADSNKESATLLHQADGLLWFLHGKLGDSDYNNAVKVGYDPEVDS</sequence>
<reference evidence="1 2" key="1">
    <citation type="journal article" date="2021" name="Hortic Res">
        <title>The domestication of Cucurbita argyrosperma as revealed by the genome of its wild relative.</title>
        <authorList>
            <person name="Barrera-Redondo J."/>
            <person name="Sanchez-de la Vega G."/>
            <person name="Aguirre-Liguori J.A."/>
            <person name="Castellanos-Morales G."/>
            <person name="Gutierrez-Guerrero Y.T."/>
            <person name="Aguirre-Dugua X."/>
            <person name="Aguirre-Planter E."/>
            <person name="Tenaillon M.I."/>
            <person name="Lira-Saade R."/>
            <person name="Eguiarte L.E."/>
        </authorList>
    </citation>
    <scope>NUCLEOTIDE SEQUENCE [LARGE SCALE GENOMIC DNA]</scope>
    <source>
        <strain evidence="1">JBR-2021</strain>
    </source>
</reference>
<gene>
    <name evidence="1" type="primary">XK1</name>
    <name evidence="1" type="ORF">SDJN03_02368</name>
</gene>
<evidence type="ECO:0000313" key="1">
    <source>
        <dbReference type="EMBL" id="KAG6605051.1"/>
    </source>
</evidence>
<dbReference type="EMBL" id="JAGKQH010000002">
    <property type="protein sequence ID" value="KAG6605051.1"/>
    <property type="molecule type" value="Genomic_DNA"/>
</dbReference>
<proteinExistence type="predicted"/>